<gene>
    <name evidence="2" type="ORF">OMM_05209</name>
</gene>
<evidence type="ECO:0000256" key="1">
    <source>
        <dbReference type="ARBA" id="ARBA00022729"/>
    </source>
</evidence>
<dbReference type="Gene3D" id="2.130.10.130">
    <property type="entry name" value="Integrin alpha, N-terminal"/>
    <property type="match status" value="1"/>
</dbReference>
<keyword evidence="2" id="KW-0401">Integrin</keyword>
<evidence type="ECO:0000313" key="2">
    <source>
        <dbReference type="EMBL" id="ETR67294.1"/>
    </source>
</evidence>
<dbReference type="Proteomes" id="UP000189670">
    <property type="component" value="Unassembled WGS sequence"/>
</dbReference>
<comment type="caution">
    <text evidence="2">The sequence shown here is derived from an EMBL/GenBank/DDBJ whole genome shotgun (WGS) entry which is preliminary data.</text>
</comment>
<dbReference type="InterPro" id="IPR013517">
    <property type="entry name" value="FG-GAP"/>
</dbReference>
<dbReference type="PANTHER" id="PTHR36220">
    <property type="entry name" value="UNNAMED PRODUCT"/>
    <property type="match status" value="1"/>
</dbReference>
<evidence type="ECO:0000313" key="3">
    <source>
        <dbReference type="Proteomes" id="UP000189670"/>
    </source>
</evidence>
<dbReference type="EMBL" id="ATBP01001454">
    <property type="protein sequence ID" value="ETR67294.1"/>
    <property type="molecule type" value="Genomic_DNA"/>
</dbReference>
<dbReference type="AlphaFoldDB" id="A0A1V1NXL7"/>
<dbReference type="InterPro" id="IPR028994">
    <property type="entry name" value="Integrin_alpha_N"/>
</dbReference>
<organism evidence="2 3">
    <name type="scientific">Candidatus Magnetoglobus multicellularis str. Araruama</name>
    <dbReference type="NCBI Taxonomy" id="890399"/>
    <lineage>
        <taxon>Bacteria</taxon>
        <taxon>Pseudomonadati</taxon>
        <taxon>Thermodesulfobacteriota</taxon>
        <taxon>Desulfobacteria</taxon>
        <taxon>Desulfobacterales</taxon>
        <taxon>Desulfobacteraceae</taxon>
        <taxon>Candidatus Magnetoglobus</taxon>
    </lineage>
</organism>
<sequence length="370" mass="39826">MKIQASDYASSDYFGRSVSISGNYAIVGAYADDDLGSASGSAYIFLRDGSTWNQQAKLTASDGEANDNFGWSVDISDDYAIIGAYADDDEGSASGSAYIFKRDDTTWSQWAKLTPGDGASNDNYGYNLSISDHYAIVGAKGNDDQGMSTGSAYLYERQGADWIFKVKLTSADAQINDYFGTAVAVSEKNAIVGIPDGYSSNVITGSAYIYSIQSAPMINQITNYTFDLTSEIFTTGITIVDTDGQDITITARSSDQHIIADTDIDIGNSSSNSYVSATIAGQLLNIDLSLTPQHAEHGSTTITLVMTNAQGLTSTSNLPLRYRRQKKKFLPMMVKPVTILVTQSLYPAIMPLLAHITMMTMAVTADQLIF</sequence>
<dbReference type="Pfam" id="PF14312">
    <property type="entry name" value="FG-GAP_2"/>
    <property type="match status" value="4"/>
</dbReference>
<protein>
    <submittedName>
        <fullName evidence="2">Alpha beta-propellor repeat-containing integrin</fullName>
    </submittedName>
</protein>
<dbReference type="PANTHER" id="PTHR36220:SF1">
    <property type="entry name" value="GAMMA TUBULIN COMPLEX COMPONENT C-TERMINAL DOMAIN-CONTAINING PROTEIN"/>
    <property type="match status" value="1"/>
</dbReference>
<name>A0A1V1NXL7_9BACT</name>
<keyword evidence="1" id="KW-0732">Signal</keyword>
<dbReference type="GO" id="GO:0007229">
    <property type="term" value="P:integrin-mediated signaling pathway"/>
    <property type="evidence" value="ECO:0007669"/>
    <property type="project" value="UniProtKB-KW"/>
</dbReference>
<reference evidence="3" key="1">
    <citation type="submission" date="2012-11" db="EMBL/GenBank/DDBJ databases">
        <authorList>
            <person name="Lucero-Rivera Y.E."/>
            <person name="Tovar-Ramirez D."/>
        </authorList>
    </citation>
    <scope>NUCLEOTIDE SEQUENCE [LARGE SCALE GENOMIC DNA]</scope>
    <source>
        <strain evidence="3">Araruama</strain>
    </source>
</reference>
<proteinExistence type="predicted"/>
<accession>A0A1V1NXL7</accession>